<organism evidence="2 3">
    <name type="scientific">Wickerhamiella sorbophila</name>
    <dbReference type="NCBI Taxonomy" id="45607"/>
    <lineage>
        <taxon>Eukaryota</taxon>
        <taxon>Fungi</taxon>
        <taxon>Dikarya</taxon>
        <taxon>Ascomycota</taxon>
        <taxon>Saccharomycotina</taxon>
        <taxon>Dipodascomycetes</taxon>
        <taxon>Dipodascales</taxon>
        <taxon>Trichomonascaceae</taxon>
        <taxon>Wickerhamiella</taxon>
    </lineage>
</organism>
<feature type="compositionally biased region" description="Polar residues" evidence="1">
    <location>
        <begin position="22"/>
        <end position="39"/>
    </location>
</feature>
<dbReference type="AlphaFoldDB" id="A0A2T0FP59"/>
<feature type="region of interest" description="Disordered" evidence="1">
    <location>
        <begin position="146"/>
        <end position="180"/>
    </location>
</feature>
<dbReference type="EMBL" id="NDIQ01000022">
    <property type="protein sequence ID" value="PRT56774.1"/>
    <property type="molecule type" value="Genomic_DNA"/>
</dbReference>
<protein>
    <submittedName>
        <fullName evidence="2">Uncharacterized protein</fullName>
    </submittedName>
</protein>
<feature type="region of interest" description="Disordered" evidence="1">
    <location>
        <begin position="1"/>
        <end position="112"/>
    </location>
</feature>
<proteinExistence type="predicted"/>
<feature type="compositionally biased region" description="Polar residues" evidence="1">
    <location>
        <begin position="102"/>
        <end position="112"/>
    </location>
</feature>
<evidence type="ECO:0000313" key="2">
    <source>
        <dbReference type="EMBL" id="PRT56774.1"/>
    </source>
</evidence>
<evidence type="ECO:0000256" key="1">
    <source>
        <dbReference type="SAM" id="MobiDB-lite"/>
    </source>
</evidence>
<gene>
    <name evidence="2" type="ORF">B9G98_04394</name>
</gene>
<dbReference type="GeneID" id="36518142"/>
<keyword evidence="3" id="KW-1185">Reference proteome</keyword>
<reference evidence="2 3" key="1">
    <citation type="submission" date="2017-04" db="EMBL/GenBank/DDBJ databases">
        <title>Genome sequencing of [Candida] sorbophila.</title>
        <authorList>
            <person name="Ahn J.O."/>
        </authorList>
    </citation>
    <scope>NUCLEOTIDE SEQUENCE [LARGE SCALE GENOMIC DNA]</scope>
    <source>
        <strain evidence="2 3">DS02</strain>
    </source>
</reference>
<dbReference type="RefSeq" id="XP_024666719.1">
    <property type="nucleotide sequence ID" value="XM_024810951.1"/>
</dbReference>
<accession>A0A2T0FP59</accession>
<name>A0A2T0FP59_9ASCO</name>
<dbReference type="Proteomes" id="UP000238350">
    <property type="component" value="Unassembled WGS sequence"/>
</dbReference>
<feature type="compositionally biased region" description="Polar residues" evidence="1">
    <location>
        <begin position="169"/>
        <end position="180"/>
    </location>
</feature>
<evidence type="ECO:0000313" key="3">
    <source>
        <dbReference type="Proteomes" id="UP000238350"/>
    </source>
</evidence>
<sequence>MGSQTTVLQRLRRLLAKRQSEEGTQPTDGSVAVISNSRASSDERSTGSREASPEEPAAPEPAANSSNTSLELRRRVSFGSLSSRDVATSTAATEETSEQRDTTIVSSSPTPAASLNGNAVVRMDPKVYLLRNKHTDAASILTIASSSKRRRRRSLDTNASTRAMAAESMFSSDAGSVTSN</sequence>
<comment type="caution">
    <text evidence="2">The sequence shown here is derived from an EMBL/GenBank/DDBJ whole genome shotgun (WGS) entry which is preliminary data.</text>
</comment>